<dbReference type="KEGG" id="mka:MK0752"/>
<dbReference type="AlphaFoldDB" id="Q8TXC2"/>
<dbReference type="InterPro" id="IPR036565">
    <property type="entry name" value="Mur-like_cat_sf"/>
</dbReference>
<accession>Q8TXC2</accession>
<dbReference type="SUPFAM" id="SSF53244">
    <property type="entry name" value="MurD-like peptide ligases, peptide-binding domain"/>
    <property type="match status" value="1"/>
</dbReference>
<dbReference type="PANTHER" id="PTHR43445">
    <property type="entry name" value="UDP-N-ACETYLMURAMATE--L-ALANINE LIGASE-RELATED"/>
    <property type="match status" value="1"/>
</dbReference>
<dbReference type="EMBL" id="AE009439">
    <property type="protein sequence ID" value="AAM01966.1"/>
    <property type="molecule type" value="Genomic_DNA"/>
</dbReference>
<keyword evidence="2" id="KW-0547">Nucleotide-binding</keyword>
<evidence type="ECO:0000256" key="1">
    <source>
        <dbReference type="ARBA" id="ARBA00022598"/>
    </source>
</evidence>
<gene>
    <name evidence="6" type="primary">murE_1</name>
    <name evidence="6" type="ordered locus">MK0752</name>
</gene>
<dbReference type="STRING" id="190192.MK0752"/>
<organism evidence="6 7">
    <name type="scientific">Methanopyrus kandleri (strain AV19 / DSM 6324 / JCM 9639 / NBRC 100938)</name>
    <dbReference type="NCBI Taxonomy" id="190192"/>
    <lineage>
        <taxon>Archaea</taxon>
        <taxon>Methanobacteriati</taxon>
        <taxon>Methanobacteriota</taxon>
        <taxon>Methanomada group</taxon>
        <taxon>Methanopyri</taxon>
        <taxon>Methanopyrales</taxon>
        <taxon>Methanopyraceae</taxon>
        <taxon>Methanopyrus</taxon>
    </lineage>
</organism>
<evidence type="ECO:0000313" key="6">
    <source>
        <dbReference type="EMBL" id="AAM01966.1"/>
    </source>
</evidence>
<dbReference type="InterPro" id="IPR018109">
    <property type="entry name" value="Folylpolyglutamate_synth_CS"/>
</dbReference>
<evidence type="ECO:0000259" key="4">
    <source>
        <dbReference type="Pfam" id="PF02875"/>
    </source>
</evidence>
<dbReference type="EnsemblBacteria" id="AAM01966">
    <property type="protein sequence ID" value="AAM01966"/>
    <property type="gene ID" value="MK0752"/>
</dbReference>
<dbReference type="PaxDb" id="190192-MK0752"/>
<name>Q8TXC2_METKA</name>
<dbReference type="Pfam" id="PF02875">
    <property type="entry name" value="Mur_ligase_C"/>
    <property type="match status" value="1"/>
</dbReference>
<dbReference type="Proteomes" id="UP000001826">
    <property type="component" value="Chromosome"/>
</dbReference>
<dbReference type="HOGENOM" id="CLU_022291_4_2_2"/>
<dbReference type="InterPro" id="IPR013221">
    <property type="entry name" value="Mur_ligase_cen"/>
</dbReference>
<dbReference type="InParanoid" id="Q8TXC2"/>
<dbReference type="Gene3D" id="3.90.190.20">
    <property type="entry name" value="Mur ligase, C-terminal domain"/>
    <property type="match status" value="1"/>
</dbReference>
<feature type="domain" description="Mur ligase central" evidence="5">
    <location>
        <begin position="111"/>
        <end position="305"/>
    </location>
</feature>
<protein>
    <submittedName>
        <fullName evidence="6">UDP-N-acetylmuramyl tripeptide synthase</fullName>
    </submittedName>
</protein>
<dbReference type="PROSITE" id="PS01011">
    <property type="entry name" value="FOLYLPOLYGLU_SYNT_1"/>
    <property type="match status" value="1"/>
</dbReference>
<dbReference type="Pfam" id="PF08245">
    <property type="entry name" value="Mur_ligase_M"/>
    <property type="match status" value="1"/>
</dbReference>
<dbReference type="GO" id="GO:0005524">
    <property type="term" value="F:ATP binding"/>
    <property type="evidence" value="ECO:0007669"/>
    <property type="project" value="UniProtKB-KW"/>
</dbReference>
<proteinExistence type="predicted"/>
<keyword evidence="1" id="KW-0436">Ligase</keyword>
<evidence type="ECO:0000313" key="7">
    <source>
        <dbReference type="Proteomes" id="UP000001826"/>
    </source>
</evidence>
<dbReference type="InterPro" id="IPR050061">
    <property type="entry name" value="MurCDEF_pg_biosynth"/>
</dbReference>
<dbReference type="GO" id="GO:0004326">
    <property type="term" value="F:tetrahydrofolylpolyglutamate synthase activity"/>
    <property type="evidence" value="ECO:0007669"/>
    <property type="project" value="InterPro"/>
</dbReference>
<feature type="domain" description="Mur ligase C-terminal" evidence="4">
    <location>
        <begin position="327"/>
        <end position="464"/>
    </location>
</feature>
<dbReference type="PANTHER" id="PTHR43445:SF3">
    <property type="entry name" value="UDP-N-ACETYLMURAMATE--L-ALANINE LIGASE"/>
    <property type="match status" value="1"/>
</dbReference>
<sequence length="480" mass="53657">MKLTVRELAENVEGEIRSGDPDSMIAGWFSTLGRAKEGDVVIRWWLDDKGAEIASERGVACLVTEHPRGKLIERCDELGIPLILTEVDRANEYALRVAREKCAPDATAICVTGTNGKSTTNHLLHHILDTAGFDAYCNTDFRSEKNTLIDPVVAMELREERPEDYLCVEVSEVQGLPTGRIMEDHAYRMAKALKCELAVVTNVGVDHTNLVSSLEEMVDAVYGVVRALRKGGIAVLNRDDRYVRRMTREGVETVWYGWDEGYSHIEERDGEEWIVLDEEPLIPVREFPLPVDHFLYNALAAVAAAGALGIDREDIAEGLRTYQPLKRRFERLCDDPLIYDDFCHNPDGVLATVRALRRLGRSKVIVVFAIRGSRGVDINRQIARALAEGAKDLQDEGIHVHVIATSSEGLVDDANVVRPEERRAFLEELERSGIDYEHYDRLEDALERALDLADDDTVILLGGAQGMEPAREVLRDMGAI</sequence>
<keyword evidence="7" id="KW-1185">Reference proteome</keyword>
<keyword evidence="3" id="KW-0067">ATP-binding</keyword>
<dbReference type="InterPro" id="IPR004101">
    <property type="entry name" value="Mur_ligase_C"/>
</dbReference>
<reference evidence="6 7" key="1">
    <citation type="journal article" date="2002" name="Proc. Natl. Acad. Sci. U.S.A.">
        <title>The complete genome of hyperthermophile Methanopyrus kandleri AV19 and monophyly of archaeal methanogens.</title>
        <authorList>
            <person name="Slesarev A.I."/>
            <person name="Mezhevaya K.V."/>
            <person name="Makarova K.S."/>
            <person name="Polushin N.N."/>
            <person name="Shcherbinina O.V."/>
            <person name="Shakhova V.V."/>
            <person name="Belova G.I."/>
            <person name="Aravind L."/>
            <person name="Natale D.A."/>
            <person name="Rogozin I.B."/>
            <person name="Tatusov R.L."/>
            <person name="Wolf Y.I."/>
            <person name="Stetter K.O."/>
            <person name="Malykh A.G."/>
            <person name="Koonin E.V."/>
            <person name="Kozyavkin S.A."/>
        </authorList>
    </citation>
    <scope>NUCLEOTIDE SEQUENCE [LARGE SCALE GENOMIC DNA]</scope>
    <source>
        <strain evidence="7">AV19 / DSM 6324 / JCM 9639 / NBRC 100938</strain>
    </source>
</reference>
<dbReference type="SUPFAM" id="SSF53623">
    <property type="entry name" value="MurD-like peptide ligases, catalytic domain"/>
    <property type="match status" value="1"/>
</dbReference>
<evidence type="ECO:0000256" key="2">
    <source>
        <dbReference type="ARBA" id="ARBA00022741"/>
    </source>
</evidence>
<dbReference type="Gene3D" id="3.40.1190.10">
    <property type="entry name" value="Mur-like, catalytic domain"/>
    <property type="match status" value="1"/>
</dbReference>
<evidence type="ECO:0000256" key="3">
    <source>
        <dbReference type="ARBA" id="ARBA00022840"/>
    </source>
</evidence>
<evidence type="ECO:0000259" key="5">
    <source>
        <dbReference type="Pfam" id="PF08245"/>
    </source>
</evidence>
<dbReference type="InterPro" id="IPR036615">
    <property type="entry name" value="Mur_ligase_C_dom_sf"/>
</dbReference>